<evidence type="ECO:0000256" key="1">
    <source>
        <dbReference type="ARBA" id="ARBA00023125"/>
    </source>
</evidence>
<evidence type="ECO:0000313" key="5">
    <source>
        <dbReference type="Proteomes" id="UP001589792"/>
    </source>
</evidence>
<comment type="caution">
    <text evidence="4">The sequence shown here is derived from an EMBL/GenBank/DDBJ whole genome shotgun (WGS) entry which is preliminary data.</text>
</comment>
<feature type="domain" description="OmpR/PhoB-type" evidence="3">
    <location>
        <begin position="13"/>
        <end position="117"/>
    </location>
</feature>
<dbReference type="SMART" id="SM00862">
    <property type="entry name" value="Trans_reg_C"/>
    <property type="match status" value="1"/>
</dbReference>
<dbReference type="InterPro" id="IPR016032">
    <property type="entry name" value="Sig_transdc_resp-reg_C-effctor"/>
</dbReference>
<proteinExistence type="predicted"/>
<dbReference type="RefSeq" id="WP_380673856.1">
    <property type="nucleotide sequence ID" value="NZ_JBHLXG010000004.1"/>
</dbReference>
<protein>
    <submittedName>
        <fullName evidence="4">Transcriptional regulator</fullName>
    </submittedName>
</protein>
<organism evidence="4 5">
    <name type="scientific">Serratia aquatilis</name>
    <dbReference type="NCBI Taxonomy" id="1737515"/>
    <lineage>
        <taxon>Bacteria</taxon>
        <taxon>Pseudomonadati</taxon>
        <taxon>Pseudomonadota</taxon>
        <taxon>Gammaproteobacteria</taxon>
        <taxon>Enterobacterales</taxon>
        <taxon>Yersiniaceae</taxon>
        <taxon>Serratia</taxon>
    </lineage>
</organism>
<evidence type="ECO:0000256" key="2">
    <source>
        <dbReference type="PROSITE-ProRule" id="PRU01091"/>
    </source>
</evidence>
<dbReference type="Gene3D" id="1.10.10.10">
    <property type="entry name" value="Winged helix-like DNA-binding domain superfamily/Winged helix DNA-binding domain"/>
    <property type="match status" value="1"/>
</dbReference>
<evidence type="ECO:0000313" key="4">
    <source>
        <dbReference type="EMBL" id="MFC0226163.1"/>
    </source>
</evidence>
<gene>
    <name evidence="4" type="ORF">ACFFJ3_06550</name>
</gene>
<reference evidence="4 5" key="1">
    <citation type="submission" date="2024-09" db="EMBL/GenBank/DDBJ databases">
        <authorList>
            <person name="Sun Q."/>
            <person name="Mori K."/>
        </authorList>
    </citation>
    <scope>NUCLEOTIDE SEQUENCE [LARGE SCALE GENOMIC DNA]</scope>
    <source>
        <strain evidence="4 5">CCM 8626</strain>
    </source>
</reference>
<dbReference type="Proteomes" id="UP001589792">
    <property type="component" value="Unassembled WGS sequence"/>
</dbReference>
<dbReference type="InterPro" id="IPR036388">
    <property type="entry name" value="WH-like_DNA-bd_sf"/>
</dbReference>
<dbReference type="PROSITE" id="PS51755">
    <property type="entry name" value="OMPR_PHOB"/>
    <property type="match status" value="1"/>
</dbReference>
<accession>A0ABV6EBC8</accession>
<evidence type="ECO:0000259" key="3">
    <source>
        <dbReference type="PROSITE" id="PS51755"/>
    </source>
</evidence>
<keyword evidence="5" id="KW-1185">Reference proteome</keyword>
<dbReference type="Pfam" id="PF00486">
    <property type="entry name" value="Trans_reg_C"/>
    <property type="match status" value="1"/>
</dbReference>
<sequence length="126" mass="14665">MENRLYGFLLDDNILFNIANRKLLHYCDELSENSMFFKIVSLNEIQSRLLTFLLLNRKENVINKDDILKSVWDEFSLSSSNQRLWQTINELRKKLSSIGLPADFIENVHGVGYSVCNSKVHSLNIN</sequence>
<dbReference type="SUPFAM" id="SSF46894">
    <property type="entry name" value="C-terminal effector domain of the bipartite response regulators"/>
    <property type="match status" value="1"/>
</dbReference>
<dbReference type="EMBL" id="JBHLXG010000004">
    <property type="protein sequence ID" value="MFC0226163.1"/>
    <property type="molecule type" value="Genomic_DNA"/>
</dbReference>
<feature type="DNA-binding region" description="OmpR/PhoB-type" evidence="2">
    <location>
        <begin position="13"/>
        <end position="117"/>
    </location>
</feature>
<dbReference type="InterPro" id="IPR001867">
    <property type="entry name" value="OmpR/PhoB-type_DNA-bd"/>
</dbReference>
<keyword evidence="1 2" id="KW-0238">DNA-binding</keyword>
<name>A0ABV6EBC8_9GAMM</name>
<dbReference type="CDD" id="cd00383">
    <property type="entry name" value="trans_reg_C"/>
    <property type="match status" value="1"/>
</dbReference>